<sequence>MAANEEEQMVWEPRSMTRELFVIIISSMLCFKENLQVQSHSHHAISQNKDFISLGSTHKKIRHYLRPSCPNDNRDIF</sequence>
<dbReference type="EMBL" id="JXTC01000882">
    <property type="protein sequence ID" value="PON35478.1"/>
    <property type="molecule type" value="Genomic_DNA"/>
</dbReference>
<accession>A0A2P5AG11</accession>
<comment type="caution">
    <text evidence="1">The sequence shown here is derived from an EMBL/GenBank/DDBJ whole genome shotgun (WGS) entry which is preliminary data.</text>
</comment>
<dbReference type="AlphaFoldDB" id="A0A2P5AG11"/>
<proteinExistence type="predicted"/>
<reference evidence="2" key="1">
    <citation type="submission" date="2016-06" db="EMBL/GenBank/DDBJ databases">
        <title>Parallel loss of symbiosis genes in relatives of nitrogen-fixing non-legume Parasponia.</title>
        <authorList>
            <person name="Van Velzen R."/>
            <person name="Holmer R."/>
            <person name="Bu F."/>
            <person name="Rutten L."/>
            <person name="Van Zeijl A."/>
            <person name="Liu W."/>
            <person name="Santuari L."/>
            <person name="Cao Q."/>
            <person name="Sharma T."/>
            <person name="Shen D."/>
            <person name="Roswanjaya Y."/>
            <person name="Wardhani T."/>
            <person name="Kalhor M.S."/>
            <person name="Jansen J."/>
            <person name="Van den Hoogen J."/>
            <person name="Gungor B."/>
            <person name="Hartog M."/>
            <person name="Hontelez J."/>
            <person name="Verver J."/>
            <person name="Yang W.-C."/>
            <person name="Schijlen E."/>
            <person name="Repin R."/>
            <person name="Schilthuizen M."/>
            <person name="Schranz E."/>
            <person name="Heidstra R."/>
            <person name="Miyata K."/>
            <person name="Fedorova E."/>
            <person name="Kohlen W."/>
            <person name="Bisseling T."/>
            <person name="Smit S."/>
            <person name="Geurts R."/>
        </authorList>
    </citation>
    <scope>NUCLEOTIDE SEQUENCE [LARGE SCALE GENOMIC DNA]</scope>
    <source>
        <strain evidence="2">cv. RG33-2</strain>
    </source>
</reference>
<evidence type="ECO:0000313" key="1">
    <source>
        <dbReference type="EMBL" id="PON35478.1"/>
    </source>
</evidence>
<organism evidence="1 2">
    <name type="scientific">Trema orientale</name>
    <name type="common">Charcoal tree</name>
    <name type="synonym">Celtis orientalis</name>
    <dbReference type="NCBI Taxonomy" id="63057"/>
    <lineage>
        <taxon>Eukaryota</taxon>
        <taxon>Viridiplantae</taxon>
        <taxon>Streptophyta</taxon>
        <taxon>Embryophyta</taxon>
        <taxon>Tracheophyta</taxon>
        <taxon>Spermatophyta</taxon>
        <taxon>Magnoliopsida</taxon>
        <taxon>eudicotyledons</taxon>
        <taxon>Gunneridae</taxon>
        <taxon>Pentapetalae</taxon>
        <taxon>rosids</taxon>
        <taxon>fabids</taxon>
        <taxon>Rosales</taxon>
        <taxon>Cannabaceae</taxon>
        <taxon>Trema</taxon>
    </lineage>
</organism>
<dbReference type="InParanoid" id="A0A2P5AG11"/>
<keyword evidence="2" id="KW-1185">Reference proteome</keyword>
<evidence type="ECO:0000313" key="2">
    <source>
        <dbReference type="Proteomes" id="UP000237000"/>
    </source>
</evidence>
<name>A0A2P5AG11_TREOI</name>
<dbReference type="OrthoDB" id="10561679at2759"/>
<gene>
    <name evidence="1" type="ORF">TorRG33x02_351280</name>
</gene>
<protein>
    <submittedName>
        <fullName evidence="1">Uncharacterized protein</fullName>
    </submittedName>
</protein>
<dbReference type="Proteomes" id="UP000237000">
    <property type="component" value="Unassembled WGS sequence"/>
</dbReference>